<gene>
    <name evidence="1" type="ORF">OM076_42605</name>
</gene>
<protein>
    <submittedName>
        <fullName evidence="1">Uncharacterized protein</fullName>
    </submittedName>
</protein>
<dbReference type="Proteomes" id="UP001149140">
    <property type="component" value="Unassembled WGS sequence"/>
</dbReference>
<dbReference type="EMBL" id="JAPDOD010000085">
    <property type="protein sequence ID" value="MDA0167029.1"/>
    <property type="molecule type" value="Genomic_DNA"/>
</dbReference>
<dbReference type="AlphaFoldDB" id="A0A9X3N200"/>
<name>A0A9X3N200_9ACTN</name>
<sequence length="123" mass="13214">MADAIGVPLSKQRVDLANGTWCEVDGVSADGNVLVEAFAHQGKMIGSQPKKVSEDAFKLVTIAKTRTAARLMIAFADDVAAQSFMGKSWKAEALRAWGIEVVVVELHGDIRAGISSAQVRQFR</sequence>
<comment type="caution">
    <text evidence="1">The sequence shown here is derived from an EMBL/GenBank/DDBJ whole genome shotgun (WGS) entry which is preliminary data.</text>
</comment>
<evidence type="ECO:0000313" key="1">
    <source>
        <dbReference type="EMBL" id="MDA0167029.1"/>
    </source>
</evidence>
<organism evidence="1 2">
    <name type="scientific">Solirubrobacter ginsenosidimutans</name>
    <dbReference type="NCBI Taxonomy" id="490573"/>
    <lineage>
        <taxon>Bacteria</taxon>
        <taxon>Bacillati</taxon>
        <taxon>Actinomycetota</taxon>
        <taxon>Thermoleophilia</taxon>
        <taxon>Solirubrobacterales</taxon>
        <taxon>Solirubrobacteraceae</taxon>
        <taxon>Solirubrobacter</taxon>
    </lineage>
</organism>
<evidence type="ECO:0000313" key="2">
    <source>
        <dbReference type="Proteomes" id="UP001149140"/>
    </source>
</evidence>
<dbReference type="RefSeq" id="WP_270046282.1">
    <property type="nucleotide sequence ID" value="NZ_JAPDOD010000085.1"/>
</dbReference>
<reference evidence="1" key="1">
    <citation type="submission" date="2022-10" db="EMBL/GenBank/DDBJ databases">
        <title>The WGS of Solirubrobacter ginsenosidimutans DSM 21036.</title>
        <authorList>
            <person name="Jiang Z."/>
        </authorList>
    </citation>
    <scope>NUCLEOTIDE SEQUENCE</scope>
    <source>
        <strain evidence="1">DSM 21036</strain>
    </source>
</reference>
<keyword evidence="2" id="KW-1185">Reference proteome</keyword>
<proteinExistence type="predicted"/>
<accession>A0A9X3N200</accession>